<proteinExistence type="predicted"/>
<organism evidence="1 2">
    <name type="scientific">Geitlerinema calcuttense NRMC-F 0142</name>
    <dbReference type="NCBI Taxonomy" id="2922238"/>
    <lineage>
        <taxon>Bacteria</taxon>
        <taxon>Bacillati</taxon>
        <taxon>Cyanobacteriota</taxon>
        <taxon>Cyanophyceae</taxon>
        <taxon>Geitlerinematales</taxon>
        <taxon>Geitlerinemataceae</taxon>
        <taxon>Geitlerinema</taxon>
    </lineage>
</organism>
<sequence length="146" mass="16689">MSQPQWLQVWHARSQALARSLKRSWLLASLEFCLPLPLLGLGFWIGSGWVAHQVLSYNYQTAQQLKADPEEVLNLAIDVTIVSIEAEINRRENFTEVQVNTADTTLKELRFEFPVTEVEAVEAAIIQELGLSPEAVQRLVRYRIDR</sequence>
<protein>
    <submittedName>
        <fullName evidence="1">Uncharacterized protein</fullName>
    </submittedName>
</protein>
<evidence type="ECO:0000313" key="1">
    <source>
        <dbReference type="EMBL" id="MDL5057325.1"/>
    </source>
</evidence>
<dbReference type="EMBL" id="JASVEJ010000029">
    <property type="protein sequence ID" value="MDL5057325.1"/>
    <property type="molecule type" value="Genomic_DNA"/>
</dbReference>
<keyword evidence="2" id="KW-1185">Reference proteome</keyword>
<evidence type="ECO:0000313" key="2">
    <source>
        <dbReference type="Proteomes" id="UP001230986"/>
    </source>
</evidence>
<gene>
    <name evidence="1" type="ORF">QQ055_07595</name>
</gene>
<accession>A0ABT7LZ82</accession>
<comment type="caution">
    <text evidence="1">The sequence shown here is derived from an EMBL/GenBank/DDBJ whole genome shotgun (WGS) entry which is preliminary data.</text>
</comment>
<reference evidence="1 2" key="1">
    <citation type="submission" date="2023-06" db="EMBL/GenBank/DDBJ databases">
        <title>Whole genome sequence of Oscillatoria calcuttensis NRMC-F 0142.</title>
        <authorList>
            <person name="Shakena Fathima T."/>
            <person name="Muralitharan G."/>
            <person name="Thajuddin N."/>
        </authorList>
    </citation>
    <scope>NUCLEOTIDE SEQUENCE [LARGE SCALE GENOMIC DNA]</scope>
    <source>
        <strain evidence="1 2">NRMC-F 0142</strain>
    </source>
</reference>
<name>A0ABT7LZ82_9CYAN</name>
<dbReference type="RefSeq" id="WP_285963895.1">
    <property type="nucleotide sequence ID" value="NZ_JASVEJ010000029.1"/>
</dbReference>
<dbReference type="Proteomes" id="UP001230986">
    <property type="component" value="Unassembled WGS sequence"/>
</dbReference>